<keyword evidence="1" id="KW-0472">Membrane</keyword>
<evidence type="ECO:0000313" key="2">
    <source>
        <dbReference type="EMBL" id="MEL4456294.1"/>
    </source>
</evidence>
<evidence type="ECO:0000256" key="1">
    <source>
        <dbReference type="SAM" id="Phobius"/>
    </source>
</evidence>
<dbReference type="EMBL" id="JBCDNA010000002">
    <property type="protein sequence ID" value="MEL4456294.1"/>
    <property type="molecule type" value="Genomic_DNA"/>
</dbReference>
<dbReference type="RefSeq" id="WP_342160389.1">
    <property type="nucleotide sequence ID" value="NZ_JBCDNA010000002.1"/>
</dbReference>
<evidence type="ECO:0000313" key="3">
    <source>
        <dbReference type="Proteomes" id="UP001474120"/>
    </source>
</evidence>
<dbReference type="PANTHER" id="PTHR39165">
    <property type="entry name" value="IG HYPOTHETICAL 17883"/>
    <property type="match status" value="1"/>
</dbReference>
<name>A0ABU9L1N5_9FLAO</name>
<keyword evidence="1" id="KW-0812">Transmembrane</keyword>
<feature type="transmembrane region" description="Helical" evidence="1">
    <location>
        <begin position="133"/>
        <end position="159"/>
    </location>
</feature>
<dbReference type="InterPro" id="IPR007403">
    <property type="entry name" value="DUF456"/>
</dbReference>
<reference evidence="2 3" key="1">
    <citation type="submission" date="2024-04" db="EMBL/GenBank/DDBJ databases">
        <title>whole genome sequencing of Lutimonas vermicola strain IMCC1616.</title>
        <authorList>
            <person name="Bae S.S."/>
        </authorList>
    </citation>
    <scope>NUCLEOTIDE SEQUENCE [LARGE SCALE GENOMIC DNA]</scope>
    <source>
        <strain evidence="2 3">IMCC1616</strain>
    </source>
</reference>
<comment type="caution">
    <text evidence="2">The sequence shown here is derived from an EMBL/GenBank/DDBJ whole genome shotgun (WGS) entry which is preliminary data.</text>
</comment>
<accession>A0ABU9L1N5</accession>
<proteinExistence type="predicted"/>
<gene>
    <name evidence="2" type="ORF">AABB81_10335</name>
</gene>
<dbReference type="Proteomes" id="UP001474120">
    <property type="component" value="Unassembled WGS sequence"/>
</dbReference>
<dbReference type="PANTHER" id="PTHR39165:SF1">
    <property type="entry name" value="DUF456 DOMAIN-CONTAINING PROTEIN"/>
    <property type="match status" value="1"/>
</dbReference>
<sequence length="166" mass="17758">MDLFLVLLGFILVILGIVGSVLPVLPGPITGWLGLLLLFLTSTIPINYYLLGITLFVAVAIFILDYLIPGLGARKFGGSKKGATGATIGLIIGLVLPIPLGFVIGAFAGALIGELIHDPKDLKRAFKSALGSFAGFLASTTMKLFTSLIFLVIFSYTLIEYWTEFF</sequence>
<organism evidence="2 3">
    <name type="scientific">Lutimonas vermicola</name>
    <dbReference type="NCBI Taxonomy" id="414288"/>
    <lineage>
        <taxon>Bacteria</taxon>
        <taxon>Pseudomonadati</taxon>
        <taxon>Bacteroidota</taxon>
        <taxon>Flavobacteriia</taxon>
        <taxon>Flavobacteriales</taxon>
        <taxon>Flavobacteriaceae</taxon>
        <taxon>Lutimonas</taxon>
    </lineage>
</organism>
<protein>
    <submittedName>
        <fullName evidence="2">DUF456 domain-containing protein</fullName>
    </submittedName>
</protein>
<dbReference type="Pfam" id="PF04306">
    <property type="entry name" value="DUF456"/>
    <property type="match status" value="1"/>
</dbReference>
<keyword evidence="3" id="KW-1185">Reference proteome</keyword>
<feature type="transmembrane region" description="Helical" evidence="1">
    <location>
        <begin position="47"/>
        <end position="68"/>
    </location>
</feature>
<feature type="transmembrane region" description="Helical" evidence="1">
    <location>
        <begin position="88"/>
        <end position="113"/>
    </location>
</feature>
<keyword evidence="1" id="KW-1133">Transmembrane helix</keyword>